<dbReference type="Pfam" id="PF08240">
    <property type="entry name" value="ADH_N"/>
    <property type="match status" value="1"/>
</dbReference>
<keyword evidence="4" id="KW-0560">Oxidoreductase</keyword>
<keyword evidence="8" id="KW-1185">Reference proteome</keyword>
<dbReference type="InterPro" id="IPR020843">
    <property type="entry name" value="ER"/>
</dbReference>
<dbReference type="Pfam" id="PF13602">
    <property type="entry name" value="ADH_zinc_N_2"/>
    <property type="match status" value="1"/>
</dbReference>
<organism evidence="7 8">
    <name type="scientific">Brassicogethes aeneus</name>
    <name type="common">Rape pollen beetle</name>
    <name type="synonym">Meligethes aeneus</name>
    <dbReference type="NCBI Taxonomy" id="1431903"/>
    <lineage>
        <taxon>Eukaryota</taxon>
        <taxon>Metazoa</taxon>
        <taxon>Ecdysozoa</taxon>
        <taxon>Arthropoda</taxon>
        <taxon>Hexapoda</taxon>
        <taxon>Insecta</taxon>
        <taxon>Pterygota</taxon>
        <taxon>Neoptera</taxon>
        <taxon>Endopterygota</taxon>
        <taxon>Coleoptera</taxon>
        <taxon>Polyphaga</taxon>
        <taxon>Cucujiformia</taxon>
        <taxon>Nitidulidae</taxon>
        <taxon>Meligethinae</taxon>
        <taxon>Brassicogethes</taxon>
    </lineage>
</organism>
<dbReference type="InterPro" id="IPR011032">
    <property type="entry name" value="GroES-like_sf"/>
</dbReference>
<dbReference type="OrthoDB" id="48317at2759"/>
<comment type="subcellular location">
    <subcellularLocation>
        <location evidence="1">Mitochondrion</location>
    </subcellularLocation>
</comment>
<keyword evidence="3" id="KW-0809">Transit peptide</keyword>
<dbReference type="PANTHER" id="PTHR11695">
    <property type="entry name" value="ALCOHOL DEHYDROGENASE RELATED"/>
    <property type="match status" value="1"/>
</dbReference>
<dbReference type="FunFam" id="3.40.50.720:FF:000147">
    <property type="entry name" value="Reticulon-4-interacting protein 1 homolog, mitochondrial"/>
    <property type="match status" value="1"/>
</dbReference>
<dbReference type="Gene3D" id="3.90.180.10">
    <property type="entry name" value="Medium-chain alcohol dehydrogenases, catalytic domain"/>
    <property type="match status" value="1"/>
</dbReference>
<dbReference type="SUPFAM" id="SSF50129">
    <property type="entry name" value="GroES-like"/>
    <property type="match status" value="1"/>
</dbReference>
<feature type="domain" description="Enoyl reductase (ER)" evidence="6">
    <location>
        <begin position="57"/>
        <end position="384"/>
    </location>
</feature>
<dbReference type="Gene3D" id="3.40.50.720">
    <property type="entry name" value="NAD(P)-binding Rossmann-like Domain"/>
    <property type="match status" value="1"/>
</dbReference>
<keyword evidence="5" id="KW-0496">Mitochondrion</keyword>
<protein>
    <recommendedName>
        <fullName evidence="6">Enoyl reductase (ER) domain-containing protein</fullName>
    </recommendedName>
</protein>
<dbReference type="GO" id="GO:0016491">
    <property type="term" value="F:oxidoreductase activity"/>
    <property type="evidence" value="ECO:0007669"/>
    <property type="project" value="UniProtKB-KW"/>
</dbReference>
<evidence type="ECO:0000256" key="5">
    <source>
        <dbReference type="ARBA" id="ARBA00023128"/>
    </source>
</evidence>
<dbReference type="GO" id="GO:0005739">
    <property type="term" value="C:mitochondrion"/>
    <property type="evidence" value="ECO:0007669"/>
    <property type="project" value="UniProtKB-SubCell"/>
</dbReference>
<evidence type="ECO:0000256" key="3">
    <source>
        <dbReference type="ARBA" id="ARBA00022946"/>
    </source>
</evidence>
<dbReference type="PANTHER" id="PTHR11695:SF294">
    <property type="entry name" value="RETICULON-4-INTERACTING PROTEIN 1, MITOCHONDRIAL"/>
    <property type="match status" value="1"/>
</dbReference>
<dbReference type="SUPFAM" id="SSF51735">
    <property type="entry name" value="NAD(P)-binding Rossmann-fold domains"/>
    <property type="match status" value="1"/>
</dbReference>
<dbReference type="SMART" id="SM00829">
    <property type="entry name" value="PKS_ER"/>
    <property type="match status" value="1"/>
</dbReference>
<gene>
    <name evidence="7" type="ORF">MELIAE_LOCUS10178</name>
</gene>
<sequence length="386" mass="43252">MNSSFKRINLTTTKYNLTAVKMLKNTINFLKLPKRAITTAKLKENNKIKQWAIHSYGDLEELQLMSSRVPIIDSPNDVQIEVKAASVNPIDLMMMKGYGKTLISLIRKENIEFPLTFGRDFSGTIVSKGHNVDTFKIGDEVYGFIPLNKQGSFKEIITADKYHIQKKPYNLSHLESSSIVYAAMTAYSALYLFGNMCMKNTNNFRVLVLGGSGGVGTLAVQLLKSQNCTVYSSCSTNAVDMVKNLGADVVFDYNDPDYLKNVSCEKYHIILDCAKFGVENVPSDWSYDQFITLNSPLLVNTDKSGLLCGFAESAKSLFETNLSKGGKQWKWGFFVPSSDGFRFINNLIQKGQIKPVIHKEFKFENLPEAFKCVEEGHLRGKVVVSI</sequence>
<proteinExistence type="inferred from homology"/>
<dbReference type="AlphaFoldDB" id="A0A9P0FMR8"/>
<dbReference type="InterPro" id="IPR050700">
    <property type="entry name" value="YIM1/Zinc_Alcohol_DH_Fams"/>
</dbReference>
<accession>A0A9P0FMR8</accession>
<comment type="similarity">
    <text evidence="2">Belongs to the zinc-containing alcohol dehydrogenase family. Quinone oxidoreductase subfamily.</text>
</comment>
<dbReference type="InterPro" id="IPR013154">
    <property type="entry name" value="ADH-like_N"/>
</dbReference>
<evidence type="ECO:0000256" key="1">
    <source>
        <dbReference type="ARBA" id="ARBA00004173"/>
    </source>
</evidence>
<dbReference type="EMBL" id="OV121138">
    <property type="protein sequence ID" value="CAH0560426.1"/>
    <property type="molecule type" value="Genomic_DNA"/>
</dbReference>
<evidence type="ECO:0000313" key="8">
    <source>
        <dbReference type="Proteomes" id="UP001154078"/>
    </source>
</evidence>
<evidence type="ECO:0000313" key="7">
    <source>
        <dbReference type="EMBL" id="CAH0560426.1"/>
    </source>
</evidence>
<name>A0A9P0FMR8_BRAAE</name>
<dbReference type="InterPro" id="IPR036291">
    <property type="entry name" value="NAD(P)-bd_dom_sf"/>
</dbReference>
<evidence type="ECO:0000259" key="6">
    <source>
        <dbReference type="SMART" id="SM00829"/>
    </source>
</evidence>
<evidence type="ECO:0000256" key="2">
    <source>
        <dbReference type="ARBA" id="ARBA00010371"/>
    </source>
</evidence>
<evidence type="ECO:0000256" key="4">
    <source>
        <dbReference type="ARBA" id="ARBA00023002"/>
    </source>
</evidence>
<reference evidence="7" key="1">
    <citation type="submission" date="2021-12" db="EMBL/GenBank/DDBJ databases">
        <authorList>
            <person name="King R."/>
        </authorList>
    </citation>
    <scope>NUCLEOTIDE SEQUENCE</scope>
</reference>
<dbReference type="Proteomes" id="UP001154078">
    <property type="component" value="Chromosome 7"/>
</dbReference>